<dbReference type="InterPro" id="IPR036047">
    <property type="entry name" value="F-box-like_dom_sf"/>
</dbReference>
<dbReference type="Gene3D" id="1.20.1280.50">
    <property type="match status" value="1"/>
</dbReference>
<dbReference type="AlphaFoldDB" id="A0A401G8R7"/>
<dbReference type="Gene3D" id="3.80.10.10">
    <property type="entry name" value="Ribonuclease Inhibitor"/>
    <property type="match status" value="1"/>
</dbReference>
<dbReference type="EMBL" id="BFAD01000001">
    <property type="protein sequence ID" value="GBE78552.1"/>
    <property type="molecule type" value="Genomic_DNA"/>
</dbReference>
<protein>
    <recommendedName>
        <fullName evidence="1">F-box domain-containing protein</fullName>
    </recommendedName>
</protein>
<dbReference type="SUPFAM" id="SSF52047">
    <property type="entry name" value="RNI-like"/>
    <property type="match status" value="1"/>
</dbReference>
<comment type="caution">
    <text evidence="2">The sequence shown here is derived from an EMBL/GenBank/DDBJ whole genome shotgun (WGS) entry which is preliminary data.</text>
</comment>
<dbReference type="InterPro" id="IPR032675">
    <property type="entry name" value="LRR_dom_sf"/>
</dbReference>
<evidence type="ECO:0000313" key="3">
    <source>
        <dbReference type="Proteomes" id="UP000287166"/>
    </source>
</evidence>
<dbReference type="InterPro" id="IPR001810">
    <property type="entry name" value="F-box_dom"/>
</dbReference>
<feature type="domain" description="F-box" evidence="1">
    <location>
        <begin position="88"/>
        <end position="138"/>
    </location>
</feature>
<sequence>MSSYYQILEEDPFPSKFSIVRFFTECVHHTWPTHPAVLPWSPILAHADREKALRCLDIDIEKMEATLTQVNIAMQRTMRNVRHRRNYQTAINRLPVEVLCQIFSHANEGRVRAKLSISHTCAFWRDVAIDYPHMWTSIDLNSVSRPEFVPDILGRAKGLPLQLQYYDWEQLDQATVDRCAELMHNTEQLKLRVGTKYMRHSGTWLADQPAPILRCLEIAMSGGIAIFPRLFGNEKPCLMELTLTNCRLAWSPRLYVGLTKLKIRSHYVMQSSDPSDRDIRQVFKDSPNLEELELVNCGPVHDSEVSEIPKVTPLPRLRILRLRLHVSDVSFILSAISPPSTMRLSVQCATSGTFRDLVGSNHLLNFSEFRSLEIDGSTYRILGFTDVGGKYPSFDLSTYGSHSFGVFDRFLFSLGSVYPLPLLHRLRVHSLHTDRIVWLLHSTPSIVHLELVSEAMEILSLLSHHYGELDSQFAQSLCTLAIERVYLDAETLMDIADMLHFSPKLRALYLHKCTSDLTPDEVVEFFLQDVATVQWSNEPLDGYDVDDEYDEESYISSSMM</sequence>
<reference evidence="2 3" key="1">
    <citation type="journal article" date="2018" name="Sci. Rep.">
        <title>Genome sequence of the cauliflower mushroom Sparassis crispa (Hanabiratake) and its association with beneficial usage.</title>
        <authorList>
            <person name="Kiyama R."/>
            <person name="Furutani Y."/>
            <person name="Kawaguchi K."/>
            <person name="Nakanishi T."/>
        </authorList>
    </citation>
    <scope>NUCLEOTIDE SEQUENCE [LARGE SCALE GENOMIC DNA]</scope>
</reference>
<dbReference type="SUPFAM" id="SSF81383">
    <property type="entry name" value="F-box domain"/>
    <property type="match status" value="1"/>
</dbReference>
<dbReference type="InParanoid" id="A0A401G8R7"/>
<proteinExistence type="predicted"/>
<name>A0A401G8R7_9APHY</name>
<dbReference type="GeneID" id="38775469"/>
<evidence type="ECO:0000259" key="1">
    <source>
        <dbReference type="PROSITE" id="PS50181"/>
    </source>
</evidence>
<accession>A0A401G8R7</accession>
<dbReference type="Proteomes" id="UP000287166">
    <property type="component" value="Unassembled WGS sequence"/>
</dbReference>
<dbReference type="PROSITE" id="PS50181">
    <property type="entry name" value="FBOX"/>
    <property type="match status" value="1"/>
</dbReference>
<keyword evidence="3" id="KW-1185">Reference proteome</keyword>
<evidence type="ECO:0000313" key="2">
    <source>
        <dbReference type="EMBL" id="GBE78552.1"/>
    </source>
</evidence>
<dbReference type="OrthoDB" id="2269034at2759"/>
<dbReference type="STRING" id="139825.A0A401G8R7"/>
<dbReference type="RefSeq" id="XP_027609465.1">
    <property type="nucleotide sequence ID" value="XM_027753664.1"/>
</dbReference>
<organism evidence="2 3">
    <name type="scientific">Sparassis crispa</name>
    <dbReference type="NCBI Taxonomy" id="139825"/>
    <lineage>
        <taxon>Eukaryota</taxon>
        <taxon>Fungi</taxon>
        <taxon>Dikarya</taxon>
        <taxon>Basidiomycota</taxon>
        <taxon>Agaricomycotina</taxon>
        <taxon>Agaricomycetes</taxon>
        <taxon>Polyporales</taxon>
        <taxon>Sparassidaceae</taxon>
        <taxon>Sparassis</taxon>
    </lineage>
</organism>
<gene>
    <name evidence="2" type="ORF">SCP_0114410</name>
</gene>
<dbReference type="Pfam" id="PF12937">
    <property type="entry name" value="F-box-like"/>
    <property type="match status" value="1"/>
</dbReference>